<protein>
    <submittedName>
        <fullName evidence="2">Polyprotein</fullName>
    </submittedName>
</protein>
<keyword evidence="1" id="KW-1185">Reference proteome</keyword>
<dbReference type="Proteomes" id="UP000050761">
    <property type="component" value="Unassembled WGS sequence"/>
</dbReference>
<proteinExistence type="predicted"/>
<sequence length="65" mass="7570">LNLRCQTTTMHQLVRRRRSLKGSQLFYVTVLQLQLMSKRMKIGDQMCLLMTSPTGTIAMRRAKKT</sequence>
<accession>A0A183FU82</accession>
<organism evidence="1 2">
    <name type="scientific">Heligmosomoides polygyrus</name>
    <name type="common">Parasitic roundworm</name>
    <dbReference type="NCBI Taxonomy" id="6339"/>
    <lineage>
        <taxon>Eukaryota</taxon>
        <taxon>Metazoa</taxon>
        <taxon>Ecdysozoa</taxon>
        <taxon>Nematoda</taxon>
        <taxon>Chromadorea</taxon>
        <taxon>Rhabditida</taxon>
        <taxon>Rhabditina</taxon>
        <taxon>Rhabditomorpha</taxon>
        <taxon>Strongyloidea</taxon>
        <taxon>Heligmosomidae</taxon>
        <taxon>Heligmosomoides</taxon>
    </lineage>
</organism>
<evidence type="ECO:0000313" key="1">
    <source>
        <dbReference type="Proteomes" id="UP000050761"/>
    </source>
</evidence>
<evidence type="ECO:0000313" key="2">
    <source>
        <dbReference type="WBParaSite" id="HPBE_0001171701-mRNA-1"/>
    </source>
</evidence>
<dbReference type="WBParaSite" id="HPBE_0001171701-mRNA-1">
    <property type="protein sequence ID" value="HPBE_0001171701-mRNA-1"/>
    <property type="gene ID" value="HPBE_0001171701"/>
</dbReference>
<reference evidence="2" key="1">
    <citation type="submission" date="2019-09" db="UniProtKB">
        <authorList>
            <consortium name="WormBaseParasite"/>
        </authorList>
    </citation>
    <scope>IDENTIFICATION</scope>
</reference>
<dbReference type="AlphaFoldDB" id="A0A183FU82"/>
<name>A0A183FU82_HELPZ</name>